<comment type="similarity">
    <text evidence="3">Belongs to the C-glycoside deglycosidase beta subunit family.</text>
</comment>
<keyword evidence="7" id="KW-1185">Reference proteome</keyword>
<dbReference type="Proteomes" id="UP001172728">
    <property type="component" value="Unassembled WGS sequence"/>
</dbReference>
<dbReference type="InterPro" id="IPR045959">
    <property type="entry name" value="CGDB"/>
</dbReference>
<comment type="caution">
    <text evidence="6">The sequence shown here is derived from an EMBL/GenBank/DDBJ whole genome shotgun (WGS) entry which is preliminary data.</text>
</comment>
<gene>
    <name evidence="6" type="ORF">QQX09_09475</name>
</gene>
<dbReference type="RefSeq" id="WP_301133867.1">
    <property type="nucleotide sequence ID" value="NZ_JAUHPW010000006.1"/>
</dbReference>
<keyword evidence="2" id="KW-0119">Carbohydrate metabolism</keyword>
<feature type="domain" description="C-glycoside deglycosidase beta subunit" evidence="5">
    <location>
        <begin position="23"/>
        <end position="109"/>
    </location>
</feature>
<evidence type="ECO:0000259" key="5">
    <source>
        <dbReference type="Pfam" id="PF19906"/>
    </source>
</evidence>
<keyword evidence="1" id="KW-0456">Lyase</keyword>
<evidence type="ECO:0000256" key="3">
    <source>
        <dbReference type="ARBA" id="ARBA00046336"/>
    </source>
</evidence>
<evidence type="ECO:0000313" key="7">
    <source>
        <dbReference type="Proteomes" id="UP001172728"/>
    </source>
</evidence>
<evidence type="ECO:0000256" key="4">
    <source>
        <dbReference type="ARBA" id="ARBA00047208"/>
    </source>
</evidence>
<organism evidence="6 7">
    <name type="scientific">Demequina litoralis</name>
    <dbReference type="NCBI Taxonomy" id="3051660"/>
    <lineage>
        <taxon>Bacteria</taxon>
        <taxon>Bacillati</taxon>
        <taxon>Actinomycetota</taxon>
        <taxon>Actinomycetes</taxon>
        <taxon>Micrococcales</taxon>
        <taxon>Demequinaceae</taxon>
        <taxon>Demequina</taxon>
    </lineage>
</organism>
<dbReference type="EMBL" id="JAUHPW010000006">
    <property type="protein sequence ID" value="MDN4476083.1"/>
    <property type="molecule type" value="Genomic_DNA"/>
</dbReference>
<evidence type="ECO:0000256" key="2">
    <source>
        <dbReference type="ARBA" id="ARBA00023277"/>
    </source>
</evidence>
<accession>A0ABT8GAB4</accession>
<sequence length="133" mass="14590">MPSITQFCMREPFEARVADDTLAFQVFEPWYRSLPVSCLAGLDVTLDGEPVAADAVTVEIDGVERTLAECDAAVDDVWFIQDPATVRVKGATPADQVRIGVHMNSRIPYIMVGPEVALPKHTVQEELFTVVNA</sequence>
<reference evidence="6" key="1">
    <citation type="submission" date="2023-06" db="EMBL/GenBank/DDBJ databases">
        <title>Sysu t00192.</title>
        <authorList>
            <person name="Gao L."/>
            <person name="Fang B.-Z."/>
            <person name="Li W.-J."/>
        </authorList>
    </citation>
    <scope>NUCLEOTIDE SEQUENCE</scope>
    <source>
        <strain evidence="6">SYSU T00192</strain>
    </source>
</reference>
<evidence type="ECO:0000313" key="6">
    <source>
        <dbReference type="EMBL" id="MDN4476083.1"/>
    </source>
</evidence>
<proteinExistence type="inferred from homology"/>
<evidence type="ECO:0000256" key="1">
    <source>
        <dbReference type="ARBA" id="ARBA00023239"/>
    </source>
</evidence>
<dbReference type="Pfam" id="PF19906">
    <property type="entry name" value="CGDB"/>
    <property type="match status" value="1"/>
</dbReference>
<name>A0ABT8GAB4_9MICO</name>
<protein>
    <recommendedName>
        <fullName evidence="4">C-deglycosylation enzyme beta subunit</fullName>
    </recommendedName>
</protein>